<organism evidence="2 3">
    <name type="scientific">Solea senegalensis</name>
    <name type="common">Senegalese sole</name>
    <dbReference type="NCBI Taxonomy" id="28829"/>
    <lineage>
        <taxon>Eukaryota</taxon>
        <taxon>Metazoa</taxon>
        <taxon>Chordata</taxon>
        <taxon>Craniata</taxon>
        <taxon>Vertebrata</taxon>
        <taxon>Euteleostomi</taxon>
        <taxon>Actinopterygii</taxon>
        <taxon>Neopterygii</taxon>
        <taxon>Teleostei</taxon>
        <taxon>Neoteleostei</taxon>
        <taxon>Acanthomorphata</taxon>
        <taxon>Carangaria</taxon>
        <taxon>Pleuronectiformes</taxon>
        <taxon>Pleuronectoidei</taxon>
        <taxon>Soleidae</taxon>
        <taxon>Solea</taxon>
    </lineage>
</organism>
<dbReference type="EMBL" id="JAGKHQ010000003">
    <property type="protein sequence ID" value="KAG7519913.1"/>
    <property type="molecule type" value="Genomic_DNA"/>
</dbReference>
<name>A0AAV6STH9_SOLSE</name>
<evidence type="ECO:0000313" key="2">
    <source>
        <dbReference type="EMBL" id="KAG7519913.1"/>
    </source>
</evidence>
<protein>
    <recommendedName>
        <fullName evidence="4">Histone deacetylase</fullName>
    </recommendedName>
</protein>
<feature type="compositionally biased region" description="Polar residues" evidence="1">
    <location>
        <begin position="150"/>
        <end position="161"/>
    </location>
</feature>
<comment type="caution">
    <text evidence="2">The sequence shown here is derived from an EMBL/GenBank/DDBJ whole genome shotgun (WGS) entry which is preliminary data.</text>
</comment>
<accession>A0AAV6STH9</accession>
<keyword evidence="3" id="KW-1185">Reference proteome</keyword>
<dbReference type="AlphaFoldDB" id="A0AAV6STH9"/>
<proteinExistence type="predicted"/>
<dbReference type="Proteomes" id="UP000693946">
    <property type="component" value="Linkage Group LG11"/>
</dbReference>
<gene>
    <name evidence="2" type="ORF">JOB18_018308</name>
</gene>
<feature type="region of interest" description="Disordered" evidence="1">
    <location>
        <begin position="98"/>
        <end position="122"/>
    </location>
</feature>
<feature type="compositionally biased region" description="Basic and acidic residues" evidence="1">
    <location>
        <begin position="98"/>
        <end position="117"/>
    </location>
</feature>
<evidence type="ECO:0008006" key="4">
    <source>
        <dbReference type="Google" id="ProtNLM"/>
    </source>
</evidence>
<evidence type="ECO:0000256" key="1">
    <source>
        <dbReference type="SAM" id="MobiDB-lite"/>
    </source>
</evidence>
<reference evidence="2 3" key="1">
    <citation type="journal article" date="2021" name="Sci. Rep.">
        <title>Chromosome anchoring in Senegalese sole (Solea senegalensis) reveals sex-associated markers and genome rearrangements in flatfish.</title>
        <authorList>
            <person name="Guerrero-Cozar I."/>
            <person name="Gomez-Garrido J."/>
            <person name="Berbel C."/>
            <person name="Martinez-Blanch J.F."/>
            <person name="Alioto T."/>
            <person name="Claros M.G."/>
            <person name="Gagnaire P.A."/>
            <person name="Manchado M."/>
        </authorList>
    </citation>
    <scope>NUCLEOTIDE SEQUENCE [LARGE SCALE GENOMIC DNA]</scope>
    <source>
        <strain evidence="2">Sse05_10M</strain>
    </source>
</reference>
<evidence type="ECO:0000313" key="3">
    <source>
        <dbReference type="Proteomes" id="UP000693946"/>
    </source>
</evidence>
<sequence length="184" mass="20553">MLTPQTDGISSSGKIIKTDQQDIVSPTVADSPVAVPALCAAALFPMDLRVGERGMRPGSDTALFTPLHPPLLLTQFPSQPCTTFSQQQLHQQIRFNVEQRRREQEQHEKQQELQQLKHKDKSQQIMSNVGSLLTGLPKASETYTTEDESQTLASDQITSQTNDRESAAENSQKFYFGQLLVLFH</sequence>
<feature type="region of interest" description="Disordered" evidence="1">
    <location>
        <begin position="139"/>
        <end position="166"/>
    </location>
</feature>